<sequence length="70" mass="7898">MTFQFDSLHSFIAMGTHGPFVWSVVVITLLVLAWLVLWPLKLHRDALAEQARLARIEKARQDHAAATSSQ</sequence>
<gene>
    <name evidence="13" type="primary">ccmD</name>
    <name evidence="13" type="ORF">ACFOX3_18485</name>
</gene>
<evidence type="ECO:0000256" key="3">
    <source>
        <dbReference type="ARBA" id="ARBA00008741"/>
    </source>
</evidence>
<evidence type="ECO:0000256" key="12">
    <source>
        <dbReference type="RuleBase" id="RU363101"/>
    </source>
</evidence>
<dbReference type="Pfam" id="PF04995">
    <property type="entry name" value="CcmD"/>
    <property type="match status" value="1"/>
</dbReference>
<comment type="function">
    <text evidence="1 12">Required for the export of heme to the periplasm for the biogenesis of c-type cytochromes.</text>
</comment>
<keyword evidence="7 12" id="KW-0997">Cell inner membrane</keyword>
<keyword evidence="9 12" id="KW-0201">Cytochrome c-type biogenesis</keyword>
<keyword evidence="8 12" id="KW-0812">Transmembrane</keyword>
<evidence type="ECO:0000256" key="6">
    <source>
        <dbReference type="ARBA" id="ARBA00022475"/>
    </source>
</evidence>
<keyword evidence="10 12" id="KW-1133">Transmembrane helix</keyword>
<evidence type="ECO:0000256" key="9">
    <source>
        <dbReference type="ARBA" id="ARBA00022748"/>
    </source>
</evidence>
<evidence type="ECO:0000256" key="2">
    <source>
        <dbReference type="ARBA" id="ARBA00004377"/>
    </source>
</evidence>
<keyword evidence="5 12" id="KW-0813">Transport</keyword>
<dbReference type="PANTHER" id="PTHR37531:SF1">
    <property type="entry name" value="HEME EXPORTER PROTEIN D"/>
    <property type="match status" value="1"/>
</dbReference>
<name>A0ABV8V8R3_9GAMM</name>
<evidence type="ECO:0000256" key="1">
    <source>
        <dbReference type="ARBA" id="ARBA00002442"/>
    </source>
</evidence>
<dbReference type="EMBL" id="JBHSCX010000021">
    <property type="protein sequence ID" value="MFC4364303.1"/>
    <property type="molecule type" value="Genomic_DNA"/>
</dbReference>
<evidence type="ECO:0000313" key="13">
    <source>
        <dbReference type="EMBL" id="MFC4364303.1"/>
    </source>
</evidence>
<keyword evidence="6 12" id="KW-1003">Cell membrane</keyword>
<comment type="subcellular location">
    <subcellularLocation>
        <location evidence="2 12">Cell inner membrane</location>
        <topology evidence="2 12">Single-pass membrane protein</topology>
    </subcellularLocation>
</comment>
<proteinExistence type="inferred from homology"/>
<dbReference type="RefSeq" id="WP_290262318.1">
    <property type="nucleotide sequence ID" value="NZ_JAUFQG010000004.1"/>
</dbReference>
<comment type="caution">
    <text evidence="13">The sequence shown here is derived from an EMBL/GenBank/DDBJ whole genome shotgun (WGS) entry which is preliminary data.</text>
</comment>
<evidence type="ECO:0000256" key="11">
    <source>
        <dbReference type="ARBA" id="ARBA00023136"/>
    </source>
</evidence>
<evidence type="ECO:0000256" key="8">
    <source>
        <dbReference type="ARBA" id="ARBA00022692"/>
    </source>
</evidence>
<evidence type="ECO:0000256" key="10">
    <source>
        <dbReference type="ARBA" id="ARBA00022989"/>
    </source>
</evidence>
<dbReference type="InterPro" id="IPR007078">
    <property type="entry name" value="Haem_export_protD_CcmD"/>
</dbReference>
<evidence type="ECO:0000256" key="4">
    <source>
        <dbReference type="ARBA" id="ARBA00016461"/>
    </source>
</evidence>
<dbReference type="InterPro" id="IPR052075">
    <property type="entry name" value="Heme_exporter_D"/>
</dbReference>
<evidence type="ECO:0000256" key="7">
    <source>
        <dbReference type="ARBA" id="ARBA00022519"/>
    </source>
</evidence>
<evidence type="ECO:0000313" key="14">
    <source>
        <dbReference type="Proteomes" id="UP001595840"/>
    </source>
</evidence>
<feature type="transmembrane region" description="Helical" evidence="12">
    <location>
        <begin position="20"/>
        <end position="40"/>
    </location>
</feature>
<organism evidence="13 14">
    <name type="scientific">Simiduia curdlanivorans</name>
    <dbReference type="NCBI Taxonomy" id="1492769"/>
    <lineage>
        <taxon>Bacteria</taxon>
        <taxon>Pseudomonadati</taxon>
        <taxon>Pseudomonadota</taxon>
        <taxon>Gammaproteobacteria</taxon>
        <taxon>Cellvibrionales</taxon>
        <taxon>Cellvibrionaceae</taxon>
        <taxon>Simiduia</taxon>
    </lineage>
</organism>
<keyword evidence="14" id="KW-1185">Reference proteome</keyword>
<dbReference type="Proteomes" id="UP001595840">
    <property type="component" value="Unassembled WGS sequence"/>
</dbReference>
<comment type="similarity">
    <text evidence="3 12">Belongs to the CcmD/CycX/HelD family.</text>
</comment>
<dbReference type="NCBIfam" id="TIGR03141">
    <property type="entry name" value="cytochro_ccmD"/>
    <property type="match status" value="1"/>
</dbReference>
<reference evidence="14" key="1">
    <citation type="journal article" date="2019" name="Int. J. Syst. Evol. Microbiol.">
        <title>The Global Catalogue of Microorganisms (GCM) 10K type strain sequencing project: providing services to taxonomists for standard genome sequencing and annotation.</title>
        <authorList>
            <consortium name="The Broad Institute Genomics Platform"/>
            <consortium name="The Broad Institute Genome Sequencing Center for Infectious Disease"/>
            <person name="Wu L."/>
            <person name="Ma J."/>
        </authorList>
    </citation>
    <scope>NUCLEOTIDE SEQUENCE [LARGE SCALE GENOMIC DNA]</scope>
    <source>
        <strain evidence="14">CECT 8570</strain>
    </source>
</reference>
<dbReference type="PANTHER" id="PTHR37531">
    <property type="entry name" value="HEME EXPORTER PROTEIN D"/>
    <property type="match status" value="1"/>
</dbReference>
<accession>A0ABV8V8R3</accession>
<keyword evidence="11 12" id="KW-0472">Membrane</keyword>
<evidence type="ECO:0000256" key="5">
    <source>
        <dbReference type="ARBA" id="ARBA00022448"/>
    </source>
</evidence>
<protein>
    <recommendedName>
        <fullName evidence="4 12">Heme exporter protein D</fullName>
    </recommendedName>
</protein>